<evidence type="ECO:0000256" key="2">
    <source>
        <dbReference type="ARBA" id="ARBA00022801"/>
    </source>
</evidence>
<evidence type="ECO:0000259" key="4">
    <source>
        <dbReference type="PROSITE" id="PS51206"/>
    </source>
</evidence>
<dbReference type="NCBIfam" id="TIGR01613">
    <property type="entry name" value="primase_Cterm"/>
    <property type="match status" value="1"/>
</dbReference>
<keyword evidence="2" id="KW-0378">Hydrolase</keyword>
<dbReference type="Gene3D" id="1.10.10.10">
    <property type="entry name" value="Winged helix-like DNA-binding domain superfamily/Winged helix DNA-binding domain"/>
    <property type="match status" value="1"/>
</dbReference>
<reference evidence="5" key="1">
    <citation type="journal article" date="2015" name="Nature">
        <title>Complex archaea that bridge the gap between prokaryotes and eukaryotes.</title>
        <authorList>
            <person name="Spang A."/>
            <person name="Saw J.H."/>
            <person name="Jorgensen S.L."/>
            <person name="Zaremba-Niedzwiedzka K."/>
            <person name="Martijn J."/>
            <person name="Lind A.E."/>
            <person name="van Eijk R."/>
            <person name="Schleper C."/>
            <person name="Guy L."/>
            <person name="Ettema T.J."/>
        </authorList>
    </citation>
    <scope>NUCLEOTIDE SEQUENCE</scope>
</reference>
<dbReference type="Gene3D" id="3.40.50.300">
    <property type="entry name" value="P-loop containing nucleotide triphosphate hydrolases"/>
    <property type="match status" value="1"/>
</dbReference>
<dbReference type="SUPFAM" id="SSF52540">
    <property type="entry name" value="P-loop containing nucleoside triphosphate hydrolases"/>
    <property type="match status" value="1"/>
</dbReference>
<dbReference type="InterPro" id="IPR027417">
    <property type="entry name" value="P-loop_NTPase"/>
</dbReference>
<dbReference type="PROSITE" id="PS51206">
    <property type="entry name" value="SF3_HELICASE_1"/>
    <property type="match status" value="1"/>
</dbReference>
<dbReference type="GO" id="GO:0005524">
    <property type="term" value="F:ATP binding"/>
    <property type="evidence" value="ECO:0007669"/>
    <property type="project" value="UniProtKB-KW"/>
</dbReference>
<dbReference type="SUPFAM" id="SSF46785">
    <property type="entry name" value="Winged helix' DNA-binding domain"/>
    <property type="match status" value="1"/>
</dbReference>
<organism evidence="5">
    <name type="scientific">marine sediment metagenome</name>
    <dbReference type="NCBI Taxonomy" id="412755"/>
    <lineage>
        <taxon>unclassified sequences</taxon>
        <taxon>metagenomes</taxon>
        <taxon>ecological metagenomes</taxon>
    </lineage>
</organism>
<evidence type="ECO:0000256" key="1">
    <source>
        <dbReference type="ARBA" id="ARBA00022741"/>
    </source>
</evidence>
<dbReference type="PANTHER" id="PTHR35372:SF2">
    <property type="entry name" value="SF3 HELICASE DOMAIN-CONTAINING PROTEIN"/>
    <property type="match status" value="1"/>
</dbReference>
<protein>
    <recommendedName>
        <fullName evidence="4">SF3 helicase domain-containing protein</fullName>
    </recommendedName>
</protein>
<dbReference type="InterPro" id="IPR034154">
    <property type="entry name" value="TOPRIM_DnaG/twinkle"/>
</dbReference>
<dbReference type="InterPro" id="IPR006500">
    <property type="entry name" value="Helicase_put_C_phage/plasmid"/>
</dbReference>
<dbReference type="AlphaFoldDB" id="A0A0F9QTE2"/>
<dbReference type="Gene3D" id="3.40.1360.10">
    <property type="match status" value="1"/>
</dbReference>
<gene>
    <name evidence="5" type="ORF">LCGC14_0661430</name>
</gene>
<keyword evidence="1" id="KW-0547">Nucleotide-binding</keyword>
<dbReference type="InterPro" id="IPR036390">
    <property type="entry name" value="WH_DNA-bd_sf"/>
</dbReference>
<name>A0A0F9QTE2_9ZZZZ</name>
<dbReference type="GO" id="GO:0016787">
    <property type="term" value="F:hydrolase activity"/>
    <property type="evidence" value="ECO:0007669"/>
    <property type="project" value="UniProtKB-KW"/>
</dbReference>
<dbReference type="InterPro" id="IPR036388">
    <property type="entry name" value="WH-like_DNA-bd_sf"/>
</dbReference>
<dbReference type="EMBL" id="LAZR01001268">
    <property type="protein sequence ID" value="KKN47575.1"/>
    <property type="molecule type" value="Genomic_DNA"/>
</dbReference>
<keyword evidence="3" id="KW-0067">ATP-binding</keyword>
<dbReference type="InterPro" id="IPR014015">
    <property type="entry name" value="Helicase_SF3_DNA-vir"/>
</dbReference>
<dbReference type="Pfam" id="PF19263">
    <property type="entry name" value="DUF5906"/>
    <property type="match status" value="1"/>
</dbReference>
<sequence>MDLTFAEQHDIYKNNVTKGMLEHFAEELGVTIASLETLGIGYFPGEYAWIFAERDAKGDIIGLLKRYHNGKKFMAKGSKRGLIYAYNSDHAIGDKKYDAGKFHWVQVHRTGEVCPICGRSDWCRVSSDYEDLQGPSAAACNRIKENSIREIPPDGHLHILDKKRQRRSTGSILYETEIPLIIVEGASDVFAAMDLGFVAIGRPSAEGGMDILKEMPLTGHEVWIIGDNDAGAGKKGMEKTFLNIKDAVEDIKCILPPEGIKDLRQWVQRGLTQASLFEYVGEHGDENKEIDPDVFENDVAFLIAERFMNESHMLNDIPILRNYRGQWMQWVKDHYEELSVALFKGELYKFLEGKQFVKTNVMGVKNIVPYKPTRSKVNDIIDAMNRWCPIEKDPPVWLDKEEHPHPNNLIIFKNGMLDVNEYMKGNIVLHNPDPRLFTYNVFPYAFDENAWSNLYTDTCNQIFNEDAECIQALAQWFGYNLVPDMTQEKLMIFIGDARSGKSTILETLHSMLGKNQYNATSFQALANTHGLYSLIGKLAATLGDARTPRRGEADAALQTILQVTGRDSITVNPKYIQPFDLYLTCRFTIAMNDLPGFSDPAKALVARSIILNFPNSYIGREDFTLKDRLRQEARDGKLINFALQGLKDLREQGRFTMPKSSEPLLQQLTEITAPVTAFLKECCIKSADAYITKSQLYEAWEMWCAKTGHKAGNNIYFGRWLKQACPTIIDFRAKVGDRRQYTYRGLELQDWVYSAYLGRPKS</sequence>
<proteinExistence type="predicted"/>
<feature type="domain" description="SF3 helicase" evidence="4">
    <location>
        <begin position="468"/>
        <end position="626"/>
    </location>
</feature>
<comment type="caution">
    <text evidence="5">The sequence shown here is derived from an EMBL/GenBank/DDBJ whole genome shotgun (WGS) entry which is preliminary data.</text>
</comment>
<evidence type="ECO:0000313" key="5">
    <source>
        <dbReference type="EMBL" id="KKN47575.1"/>
    </source>
</evidence>
<dbReference type="InterPro" id="IPR051620">
    <property type="entry name" value="ORF904-like_C"/>
</dbReference>
<dbReference type="InterPro" id="IPR045455">
    <property type="entry name" value="NrS-1_pol-like_helicase"/>
</dbReference>
<evidence type="ECO:0000256" key="3">
    <source>
        <dbReference type="ARBA" id="ARBA00022840"/>
    </source>
</evidence>
<accession>A0A0F9QTE2</accession>
<dbReference type="PANTHER" id="PTHR35372">
    <property type="entry name" value="ATP BINDING PROTEIN-RELATED"/>
    <property type="match status" value="1"/>
</dbReference>
<dbReference type="CDD" id="cd01029">
    <property type="entry name" value="TOPRIM_primases"/>
    <property type="match status" value="1"/>
</dbReference>